<dbReference type="KEGG" id="sdyn:Mal52_14370"/>
<dbReference type="NCBIfam" id="TIGR00318">
    <property type="entry name" value="cyaB"/>
    <property type="match status" value="1"/>
</dbReference>
<protein>
    <submittedName>
        <fullName evidence="2">CYTH domain protein</fullName>
    </submittedName>
</protein>
<gene>
    <name evidence="2" type="ORF">Mal52_14370</name>
</gene>
<evidence type="ECO:0000313" key="2">
    <source>
        <dbReference type="EMBL" id="QDU42967.1"/>
    </source>
</evidence>
<evidence type="ECO:0000313" key="3">
    <source>
        <dbReference type="Proteomes" id="UP000319383"/>
    </source>
</evidence>
<dbReference type="Pfam" id="PF01928">
    <property type="entry name" value="CYTH"/>
    <property type="match status" value="1"/>
</dbReference>
<organism evidence="2 3">
    <name type="scientific">Symmachiella dynata</name>
    <dbReference type="NCBI Taxonomy" id="2527995"/>
    <lineage>
        <taxon>Bacteria</taxon>
        <taxon>Pseudomonadati</taxon>
        <taxon>Planctomycetota</taxon>
        <taxon>Planctomycetia</taxon>
        <taxon>Planctomycetales</taxon>
        <taxon>Planctomycetaceae</taxon>
        <taxon>Symmachiella</taxon>
    </lineage>
</organism>
<dbReference type="PROSITE" id="PS51707">
    <property type="entry name" value="CYTH"/>
    <property type="match status" value="1"/>
</dbReference>
<dbReference type="RefSeq" id="WP_145374957.1">
    <property type="nucleotide sequence ID" value="NZ_CP036276.1"/>
</dbReference>
<dbReference type="CDD" id="cd07890">
    <property type="entry name" value="CYTH-like_AC_IV-like"/>
    <property type="match status" value="1"/>
</dbReference>
<accession>A0A517ZKI3</accession>
<dbReference type="InterPro" id="IPR008173">
    <property type="entry name" value="Adenylyl_cyclase_CyaB"/>
</dbReference>
<feature type="domain" description="CYTH" evidence="1">
    <location>
        <begin position="2"/>
        <end position="181"/>
    </location>
</feature>
<dbReference type="PANTHER" id="PTHR21028:SF2">
    <property type="entry name" value="CYTH DOMAIN-CONTAINING PROTEIN"/>
    <property type="match status" value="1"/>
</dbReference>
<evidence type="ECO:0000259" key="1">
    <source>
        <dbReference type="PROSITE" id="PS51707"/>
    </source>
</evidence>
<dbReference type="InterPro" id="IPR023577">
    <property type="entry name" value="CYTH_domain"/>
</dbReference>
<dbReference type="Gene3D" id="2.40.320.10">
    <property type="entry name" value="Hypothetical Protein Pfu-838710-001"/>
    <property type="match status" value="1"/>
</dbReference>
<dbReference type="SMART" id="SM01118">
    <property type="entry name" value="CYTH"/>
    <property type="match status" value="1"/>
</dbReference>
<dbReference type="Proteomes" id="UP000319383">
    <property type="component" value="Chromosome"/>
</dbReference>
<name>A0A517ZKI3_9PLAN</name>
<keyword evidence="3" id="KW-1185">Reference proteome</keyword>
<sequence>MSYEVELKFPVADPQGPLSKLLELGAVKQRTIQQRDTYFAHPQRSFAESNEALRIRQVGDENRITYKGPIIDQETKMRREIELPFQTGAAAGQSLRELLEILGFTPVHSVVKTRETYALTWQDRDCEICVDHIEALGTFMEVETLAEEAALGDAKETILKLAAKLGLSAPERRSYLTMLLEQKGIPRE</sequence>
<dbReference type="AlphaFoldDB" id="A0A517ZKI3"/>
<proteinExistence type="predicted"/>
<dbReference type="EMBL" id="CP036276">
    <property type="protein sequence ID" value="QDU42967.1"/>
    <property type="molecule type" value="Genomic_DNA"/>
</dbReference>
<dbReference type="SUPFAM" id="SSF55154">
    <property type="entry name" value="CYTH-like phosphatases"/>
    <property type="match status" value="1"/>
</dbReference>
<dbReference type="InterPro" id="IPR033469">
    <property type="entry name" value="CYTH-like_dom_sf"/>
</dbReference>
<reference evidence="2 3" key="1">
    <citation type="submission" date="2019-02" db="EMBL/GenBank/DDBJ databases">
        <title>Deep-cultivation of Planctomycetes and their phenomic and genomic characterization uncovers novel biology.</title>
        <authorList>
            <person name="Wiegand S."/>
            <person name="Jogler M."/>
            <person name="Boedeker C."/>
            <person name="Pinto D."/>
            <person name="Vollmers J."/>
            <person name="Rivas-Marin E."/>
            <person name="Kohn T."/>
            <person name="Peeters S.H."/>
            <person name="Heuer A."/>
            <person name="Rast P."/>
            <person name="Oberbeckmann S."/>
            <person name="Bunk B."/>
            <person name="Jeske O."/>
            <person name="Meyerdierks A."/>
            <person name="Storesund J.E."/>
            <person name="Kallscheuer N."/>
            <person name="Luecker S."/>
            <person name="Lage O.M."/>
            <person name="Pohl T."/>
            <person name="Merkel B.J."/>
            <person name="Hornburger P."/>
            <person name="Mueller R.-W."/>
            <person name="Bruemmer F."/>
            <person name="Labrenz M."/>
            <person name="Spormann A.M."/>
            <person name="Op den Camp H."/>
            <person name="Overmann J."/>
            <person name="Amann R."/>
            <person name="Jetten M.S.M."/>
            <person name="Mascher T."/>
            <person name="Medema M.H."/>
            <person name="Devos D.P."/>
            <person name="Kaster A.-K."/>
            <person name="Ovreas L."/>
            <person name="Rohde M."/>
            <person name="Galperin M.Y."/>
            <person name="Jogler C."/>
        </authorList>
    </citation>
    <scope>NUCLEOTIDE SEQUENCE [LARGE SCALE GENOMIC DNA]</scope>
    <source>
        <strain evidence="2 3">Mal52</strain>
    </source>
</reference>
<dbReference type="PANTHER" id="PTHR21028">
    <property type="entry name" value="SI:CH211-156B7.4"/>
    <property type="match status" value="1"/>
</dbReference>